<dbReference type="EMBL" id="JASCZI010212535">
    <property type="protein sequence ID" value="MED6199712.1"/>
    <property type="molecule type" value="Genomic_DNA"/>
</dbReference>
<name>A0ABU6XP86_9FABA</name>
<comment type="caution">
    <text evidence="2">The sequence shown here is derived from an EMBL/GenBank/DDBJ whole genome shotgun (WGS) entry which is preliminary data.</text>
</comment>
<evidence type="ECO:0000256" key="1">
    <source>
        <dbReference type="SAM" id="MobiDB-lite"/>
    </source>
</evidence>
<dbReference type="InterPro" id="IPR001005">
    <property type="entry name" value="SANT/Myb"/>
</dbReference>
<feature type="compositionally biased region" description="Basic and acidic residues" evidence="1">
    <location>
        <begin position="332"/>
        <end position="341"/>
    </location>
</feature>
<evidence type="ECO:0008006" key="4">
    <source>
        <dbReference type="Google" id="ProtNLM"/>
    </source>
</evidence>
<dbReference type="Gene3D" id="1.10.10.60">
    <property type="entry name" value="Homeodomain-like"/>
    <property type="match status" value="1"/>
</dbReference>
<feature type="region of interest" description="Disordered" evidence="1">
    <location>
        <begin position="78"/>
        <end position="98"/>
    </location>
</feature>
<evidence type="ECO:0000313" key="3">
    <source>
        <dbReference type="Proteomes" id="UP001341840"/>
    </source>
</evidence>
<keyword evidence="3" id="KW-1185">Reference proteome</keyword>
<evidence type="ECO:0000313" key="2">
    <source>
        <dbReference type="EMBL" id="MED6199712.1"/>
    </source>
</evidence>
<dbReference type="PANTHER" id="PTHR46872">
    <property type="entry name" value="DNA BINDING PROTEIN"/>
    <property type="match status" value="1"/>
</dbReference>
<feature type="region of interest" description="Disordered" evidence="1">
    <location>
        <begin position="332"/>
        <end position="376"/>
    </location>
</feature>
<protein>
    <recommendedName>
        <fullName evidence="4">Myb-like domain-containing protein</fullName>
    </recommendedName>
</protein>
<dbReference type="PANTHER" id="PTHR46872:SF5">
    <property type="entry name" value="MYB-LIKE DOMAIN-CONTAINING PROTEIN"/>
    <property type="match status" value="1"/>
</dbReference>
<organism evidence="2 3">
    <name type="scientific">Stylosanthes scabra</name>
    <dbReference type="NCBI Taxonomy" id="79078"/>
    <lineage>
        <taxon>Eukaryota</taxon>
        <taxon>Viridiplantae</taxon>
        <taxon>Streptophyta</taxon>
        <taxon>Embryophyta</taxon>
        <taxon>Tracheophyta</taxon>
        <taxon>Spermatophyta</taxon>
        <taxon>Magnoliopsida</taxon>
        <taxon>eudicotyledons</taxon>
        <taxon>Gunneridae</taxon>
        <taxon>Pentapetalae</taxon>
        <taxon>rosids</taxon>
        <taxon>fabids</taxon>
        <taxon>Fabales</taxon>
        <taxon>Fabaceae</taxon>
        <taxon>Papilionoideae</taxon>
        <taxon>50 kb inversion clade</taxon>
        <taxon>dalbergioids sensu lato</taxon>
        <taxon>Dalbergieae</taxon>
        <taxon>Pterocarpus clade</taxon>
        <taxon>Stylosanthes</taxon>
    </lineage>
</organism>
<feature type="compositionally biased region" description="Acidic residues" evidence="1">
    <location>
        <begin position="342"/>
        <end position="351"/>
    </location>
</feature>
<dbReference type="CDD" id="cd00167">
    <property type="entry name" value="SANT"/>
    <property type="match status" value="1"/>
</dbReference>
<accession>A0ABU6XP86</accession>
<dbReference type="Proteomes" id="UP001341840">
    <property type="component" value="Unassembled WGS sequence"/>
</dbReference>
<sequence>MGYKRCLPANGFDSSISRAKRFECSSELISFTDVDTPNSAFVKPVISGEDEVGFYNIQWYDAAETDISFLDAKTSGHFSSNSSEDDAICSGMTSVSSGSSDYLDDVYSTPDHSPRKPVPIGPNHQANIPEWQGRISEASEFADDSTSHDLVSLYTIDDVERRLMGTSVLPMPNTDFHSSKDKRFGEARTECNCIDQGSVRCVQMHIREARKVLLKSIGNENFVNLGFYDMGEDVALKWSEEEEEVFHEVVYTNLASSGRNFWEHLSLALPTRTRQEIISYYFNVFMLRRRAMQNRSKFLEIDSDDDEECHTNNAGFKVSKDDTAMESLEEQGVHAKNQDKYYDEDDSDDDNTVCGTPDDTANTSEEVGGISSHHKSCGTSFRHVGWTSDDFLGQDDSCLSFEYQTNMVHDGEFKCDQSQQMVSNLEFSSHIMEHAYLLEPCDDAKDWYSGYSLGPATDIDLLPTSNLIEEIFSNNTPDRKTRSD</sequence>
<proteinExistence type="predicted"/>
<gene>
    <name evidence="2" type="ORF">PIB30_078508</name>
</gene>
<reference evidence="2 3" key="1">
    <citation type="journal article" date="2023" name="Plants (Basel)">
        <title>Bridging the Gap: Combining Genomics and Transcriptomics Approaches to Understand Stylosanthes scabra, an Orphan Legume from the Brazilian Caatinga.</title>
        <authorList>
            <person name="Ferreira-Neto J.R.C."/>
            <person name="da Silva M.D."/>
            <person name="Binneck E."/>
            <person name="de Melo N.F."/>
            <person name="da Silva R.H."/>
            <person name="de Melo A.L.T.M."/>
            <person name="Pandolfi V."/>
            <person name="Bustamante F.O."/>
            <person name="Brasileiro-Vidal A.C."/>
            <person name="Benko-Iseppon A.M."/>
        </authorList>
    </citation>
    <scope>NUCLEOTIDE SEQUENCE [LARGE SCALE GENOMIC DNA]</scope>
    <source>
        <tissue evidence="2">Leaves</tissue>
    </source>
</reference>